<dbReference type="AlphaFoldDB" id="A0A1L6ZDP1"/>
<protein>
    <submittedName>
        <fullName evidence="1">Uncharacterized protein</fullName>
    </submittedName>
</protein>
<gene>
    <name evidence="1" type="ORF">BSA145_01000</name>
</gene>
<dbReference type="Proteomes" id="UP000185426">
    <property type="component" value="Chromosome"/>
</dbReference>
<sequence>MKSSGWKDLKRFYSLETSQKFLFQQYEKRNIQDANQQAYKNCERFIYFLKHGHTFYEQAAIAPLELKPILLFYGMAQLLKACLLTVDPHYPSQTSVLAHGVTSRKRKKQHYRFSEDEVKIQRNGLCMHVLKHLFQLNGLEDERFTMIHLLSKIPEMSHILEFQKQPSTLVKVEKANGMMIQDHIPLLYNMSAERFIEYFEFHTSWKLKQREAKKLTFDVFLEENPALATHLHYDLEMDQWFIPSTRDAFLGIPEIISHYLLMYNLSMIARYETEWWYELLSQYISDDYVMIERYMEIAEEKFPAYIMMLLEEKTKKTSSDWN</sequence>
<dbReference type="RefSeq" id="WP_024426750.1">
    <property type="nucleotide sequence ID" value="NZ_AUYP01000024.1"/>
</dbReference>
<dbReference type="Pfam" id="PF14175">
    <property type="entry name" value="YaaC"/>
    <property type="match status" value="1"/>
</dbReference>
<dbReference type="InterPro" id="IPR026988">
    <property type="entry name" value="YaaC-like"/>
</dbReference>
<proteinExistence type="predicted"/>
<accession>A0A498U2L6</accession>
<evidence type="ECO:0000313" key="1">
    <source>
        <dbReference type="EMBL" id="APT44629.1"/>
    </source>
</evidence>
<dbReference type="EMBL" id="CP015607">
    <property type="protein sequence ID" value="APT44629.1"/>
    <property type="molecule type" value="Genomic_DNA"/>
</dbReference>
<evidence type="ECO:0000313" key="2">
    <source>
        <dbReference type="Proteomes" id="UP000185426"/>
    </source>
</evidence>
<reference evidence="1 2" key="1">
    <citation type="submission" date="2016-05" db="EMBL/GenBank/DDBJ databases">
        <title>Complete Genome and Methylome Analysis of Psychrotrophic Bacterial Isolates from Antarctic Lake Untersee.</title>
        <authorList>
            <person name="Fomenkov A."/>
            <person name="Akimov V.N."/>
            <person name="Vasilyeva L.V."/>
            <person name="Andersen D."/>
            <person name="Vincze T."/>
            <person name="Roberts R.J."/>
        </authorList>
    </citation>
    <scope>NUCLEOTIDE SEQUENCE [LARGE SCALE GENOMIC DNA]</scope>
    <source>
        <strain evidence="1 2">U14-5</strain>
    </source>
</reference>
<organism evidence="1 2">
    <name type="scientific">Bacillus safensis</name>
    <dbReference type="NCBI Taxonomy" id="561879"/>
    <lineage>
        <taxon>Bacteria</taxon>
        <taxon>Bacillati</taxon>
        <taxon>Bacillota</taxon>
        <taxon>Bacilli</taxon>
        <taxon>Bacillales</taxon>
        <taxon>Bacillaceae</taxon>
        <taxon>Bacillus</taxon>
    </lineage>
</organism>
<name>A0A1L6ZDP1_BACIA</name>
<accession>A0A1L6ZDP1</accession>